<evidence type="ECO:0000256" key="1">
    <source>
        <dbReference type="SAM" id="Phobius"/>
    </source>
</evidence>
<gene>
    <name evidence="2" type="ORF">VAMP_106108n29</name>
</gene>
<protein>
    <recommendedName>
        <fullName evidence="4">Prepilin-type N-terminal cleavage/methylation domain-containing protein</fullName>
    </recommendedName>
</protein>
<comment type="caution">
    <text evidence="2">The sequence shown here is derived from an EMBL/GenBank/DDBJ whole genome shotgun (WGS) entry which is preliminary data.</text>
</comment>
<sequence>MSYIYTYIYKNMIFSNKKAFTLIELIITTIIISTGVLGIVSVIDYGFKAISIIRQDVIATNLAREGIEGVFNIRDTNWFRWSGRRDQCWLLEDPLGASSDCQSEDWIGSGNYILSGTTQSGQLYNYLSGSSSTLNLDDGYNVSQDGEFALCSETGKTWHPCPGQDNTSPEGRFFRMIQVKGLYNKEDGSTLNSCSNGNDTTPNDCGDETAKELVFCSIVEYTGNGGGKVELCSSITNFKD</sequence>
<evidence type="ECO:0008006" key="4">
    <source>
        <dbReference type="Google" id="ProtNLM"/>
    </source>
</evidence>
<keyword evidence="1" id="KW-0472">Membrane</keyword>
<feature type="transmembrane region" description="Helical" evidence="1">
    <location>
        <begin position="21"/>
        <end position="43"/>
    </location>
</feature>
<accession>A0ABS5QMN5</accession>
<proteinExistence type="predicted"/>
<dbReference type="Proteomes" id="UP000680365">
    <property type="component" value="Unassembled WGS sequence"/>
</dbReference>
<dbReference type="NCBIfam" id="TIGR02532">
    <property type="entry name" value="IV_pilin_GFxxxE"/>
    <property type="match status" value="1"/>
</dbReference>
<dbReference type="EMBL" id="JAEDAM010000098">
    <property type="protein sequence ID" value="MBS8122470.1"/>
    <property type="molecule type" value="Genomic_DNA"/>
</dbReference>
<dbReference type="InterPro" id="IPR012902">
    <property type="entry name" value="N_methyl_site"/>
</dbReference>
<name>A0ABS5QMN5_9BACT</name>
<keyword evidence="1" id="KW-1133">Transmembrane helix</keyword>
<organism evidence="2 3">
    <name type="scientific">Candidatus Vampirococcus lugosii</name>
    <dbReference type="NCBI Taxonomy" id="2789015"/>
    <lineage>
        <taxon>Bacteria</taxon>
        <taxon>Candidatus Absconditibacteriota</taxon>
        <taxon>Vampirococcus</taxon>
    </lineage>
</organism>
<dbReference type="Pfam" id="PF07963">
    <property type="entry name" value="N_methyl"/>
    <property type="match status" value="1"/>
</dbReference>
<evidence type="ECO:0000313" key="2">
    <source>
        <dbReference type="EMBL" id="MBS8122470.1"/>
    </source>
</evidence>
<evidence type="ECO:0000313" key="3">
    <source>
        <dbReference type="Proteomes" id="UP000680365"/>
    </source>
</evidence>
<keyword evidence="3" id="KW-1185">Reference proteome</keyword>
<keyword evidence="1" id="KW-0812">Transmembrane</keyword>
<reference evidence="2 3" key="1">
    <citation type="journal article" date="2021" name="Nat. Commun.">
        <title>Reductive evolution and unique predatory mode in the CPR bacterium Vampirococcus lugosii.</title>
        <authorList>
            <person name="Moreira D."/>
            <person name="Zivanovic Y."/>
            <person name="Lopez-Archilla A.I."/>
            <person name="Iniesto M."/>
            <person name="Lopez-Garcia P."/>
        </authorList>
    </citation>
    <scope>NUCLEOTIDE SEQUENCE [LARGE SCALE GENOMIC DNA]</scope>
    <source>
        <strain evidence="2">Chiprana</strain>
    </source>
</reference>